<sequence length="1504" mass="168250">MNGILHPCFHPSAQVAPASYEEIFHFIYVYIDRVFSIVRPRKLLFLAVDGVAPRAKMNHQRIRRFNSAKEAANESIGEEKAGKKLDSNVITPGTEFMDLLSHALKYYVYQRVNTEPGWRGIKVILSDSTVVGEGEDKIMSYIRSQRNLPGYDPNTRHCLHGLDADLILLSLATHEIHISILRETKALRKSCRKKEKEQQYSSFMETKMRDLYFEFFNIWVFREYLETELLPNVAGVNFDRLIDDFVLMCMFVGNDYLPHLPSFDISKGGIELLLKVYQHEFVKTGYLTNAHEVNLKSVEHFLQALTQTYNHKKHSKFSMKRNMKKRGDHYSVLDSNTERILHYTVNFNCQPHDIDRIKRHAVLKYIEGICWVMHFYYQNVPSWQWFYPYHYAPLASDFCGLDKLKIEFTLGQPFKPLDQLLGVLPAASAQALPLSYRELMISKESPILDFYPEHAEVDRDGKRFDWQGVCKLPFIDESRLLSEILKLEHTLTDDEKQRNRVGRDRLFVHSSHPLANLIEDPLSNDQRSELQIQIRPDLSDGMNGHLCISDKPVLPFNVPSPFVDKPAVEMNSVKSVDYKRPSHAHIPKLLHGVIMPPRILRCKDRPFLSIVSPYDRCGEKRKLTTLEEKNHKSDHCVNLAATPKQGERKDQGNRQNVINDKSEGSQNNLSDGKLTNPTEVQQQFEAGNGGMSDETQRVDTQVKGTQNERLIKTGICEKLFTEGDESLGDVPKTKRRRKNKNKNKLEADGEVPQGIKNTVNNVEEPIGTKSSNNQQEDPFEKKTNFLTAAEVATKTGNVSGGHTTDLVVCVDTANNQQEPFVKDEMLLTNGAGGNKMESLAAAVAVTDIEAGGENKGEGNRQNVVNSKSEAELVGKESQNHLSYENSTNLTYIQQQIKAGNGSETQRVDTHVKGTEDERSINTGIHEKSFTEGDESVGDVSKTKRRRKNKNKKKLEAEVEMLQGFKITVNKVEKPTIRTESSNNQQESSVALTHTKVDMMLIDGDKKTESLAAAEVATNDVVANENPTNMTGSVSGRHTSGLVGQIEDKNMKEFQVNVEAANKQEPPVALKRTKRKRVKDDMLLTSGAGGNKMESLVAGEAVTDIEVGGENKDEGIRQNVVNSKSEAELVVEGNQNHLSDGKLTNPTEIQQQYKARNGGMSVETQIVDTQGKGTEDERLINTGICEKPSTGADESLGDVPKSKRRRKNKNKKKLEAEGHEAAGEAPQGIKITVNTSEEPTITTNPSYNLQEHPIALKDTKDEMMLIDGEKKTEFVAAAKVTANVEDESLGDVPRRKQRKKNKSKKKLETEGPGVEGDVPQGITVTVKNVEEPNSGTKSSNNQQENHVSLKHTKDEMMLIDGEKKPESLAPSEVATNVLVANENPANKVGSVSGEHKTGLVVGQMNNENMNIFQQEASVDLKHTKKRRAKDEMLLTNGNKMESLAAAEAATDIEDGGQNPTNKVDSVGRVEPTDSDAGQVKDENMNDFLVRGLKANTKMVAFGKKR</sequence>
<dbReference type="PANTHER" id="PTHR12341:SF53">
    <property type="entry name" value="5'-3' EXORIBONUCLEASE"/>
    <property type="match status" value="1"/>
</dbReference>
<gene>
    <name evidence="9" type="ORF">QVD17_18981</name>
</gene>
<feature type="compositionally biased region" description="Basic and acidic residues" evidence="6">
    <location>
        <begin position="1212"/>
        <end position="1221"/>
    </location>
</feature>
<evidence type="ECO:0000256" key="1">
    <source>
        <dbReference type="ARBA" id="ARBA00006994"/>
    </source>
</evidence>
<keyword evidence="3" id="KW-0540">Nuclease</keyword>
<keyword evidence="4" id="KW-0378">Hydrolase</keyword>
<evidence type="ECO:0000256" key="2">
    <source>
        <dbReference type="ARBA" id="ARBA00022664"/>
    </source>
</evidence>
<dbReference type="Proteomes" id="UP001229421">
    <property type="component" value="Unassembled WGS sequence"/>
</dbReference>
<feature type="region of interest" description="Disordered" evidence="6">
    <location>
        <begin position="1184"/>
        <end position="1226"/>
    </location>
</feature>
<dbReference type="InterPro" id="IPR027073">
    <property type="entry name" value="5_3_exoribonuclease"/>
</dbReference>
<feature type="domain" description="Xrn1 helical" evidence="8">
    <location>
        <begin position="236"/>
        <end position="322"/>
    </location>
</feature>
<dbReference type="FunFam" id="1.25.40.1050:FF:000002">
    <property type="entry name" value="5'-3' exoribonuclease"/>
    <property type="match status" value="1"/>
</dbReference>
<feature type="region of interest" description="Disordered" evidence="6">
    <location>
        <begin position="1287"/>
        <end position="1321"/>
    </location>
</feature>
<evidence type="ECO:0000313" key="10">
    <source>
        <dbReference type="Proteomes" id="UP001229421"/>
    </source>
</evidence>
<comment type="similarity">
    <text evidence="1">Belongs to the 5'-3' exonuclease family. XRN2/RAT1 subfamily.</text>
</comment>
<evidence type="ECO:0000256" key="5">
    <source>
        <dbReference type="ARBA" id="ARBA00022839"/>
    </source>
</evidence>
<feature type="compositionally biased region" description="Basic residues" evidence="6">
    <location>
        <begin position="1294"/>
        <end position="1304"/>
    </location>
</feature>
<keyword evidence="10" id="KW-1185">Reference proteome</keyword>
<feature type="region of interest" description="Disordered" evidence="6">
    <location>
        <begin position="725"/>
        <end position="747"/>
    </location>
</feature>
<dbReference type="PANTHER" id="PTHR12341">
    <property type="entry name" value="5'-&gt;3' EXORIBONUCLEASE"/>
    <property type="match status" value="1"/>
</dbReference>
<dbReference type="InterPro" id="IPR004859">
    <property type="entry name" value="Xrn1_N"/>
</dbReference>
<evidence type="ECO:0000313" key="9">
    <source>
        <dbReference type="EMBL" id="KAK1423674.1"/>
    </source>
</evidence>
<feature type="compositionally biased region" description="Basic residues" evidence="6">
    <location>
        <begin position="733"/>
        <end position="742"/>
    </location>
</feature>
<keyword evidence="5" id="KW-0269">Exonuclease</keyword>
<dbReference type="GO" id="GO:0005634">
    <property type="term" value="C:nucleus"/>
    <property type="evidence" value="ECO:0007669"/>
    <property type="project" value="TreeGrafter"/>
</dbReference>
<dbReference type="GO" id="GO:0006397">
    <property type="term" value="P:mRNA processing"/>
    <property type="evidence" value="ECO:0007669"/>
    <property type="project" value="UniProtKB-KW"/>
</dbReference>
<feature type="compositionally biased region" description="Basic residues" evidence="6">
    <location>
        <begin position="942"/>
        <end position="952"/>
    </location>
</feature>
<dbReference type="GO" id="GO:0004534">
    <property type="term" value="F:5'-3' RNA exonuclease activity"/>
    <property type="evidence" value="ECO:0007669"/>
    <property type="project" value="TreeGrafter"/>
</dbReference>
<dbReference type="Pfam" id="PF17846">
    <property type="entry name" value="XRN_M"/>
    <property type="match status" value="2"/>
</dbReference>
<feature type="domain" description="Xrn1 N-terminal" evidence="7">
    <location>
        <begin position="1"/>
        <end position="183"/>
    </location>
</feature>
<feature type="region of interest" description="Disordered" evidence="6">
    <location>
        <begin position="1448"/>
        <end position="1481"/>
    </location>
</feature>
<keyword evidence="2" id="KW-0507">mRNA processing</keyword>
<dbReference type="CDD" id="cd18673">
    <property type="entry name" value="PIN_XRN1-2-like"/>
    <property type="match status" value="1"/>
</dbReference>
<feature type="region of interest" description="Disordered" evidence="6">
    <location>
        <begin position="686"/>
        <end position="705"/>
    </location>
</feature>
<feature type="domain" description="Xrn1 helical" evidence="8">
    <location>
        <begin position="342"/>
        <end position="604"/>
    </location>
</feature>
<dbReference type="EMBL" id="JAUHHV010000005">
    <property type="protein sequence ID" value="KAK1423674.1"/>
    <property type="molecule type" value="Genomic_DNA"/>
</dbReference>
<dbReference type="Gene3D" id="1.25.40.1050">
    <property type="match status" value="1"/>
</dbReference>
<accession>A0AAD8KIQ0</accession>
<evidence type="ECO:0000256" key="3">
    <source>
        <dbReference type="ARBA" id="ARBA00022722"/>
    </source>
</evidence>
<evidence type="ECO:0000259" key="7">
    <source>
        <dbReference type="Pfam" id="PF03159"/>
    </source>
</evidence>
<reference evidence="9" key="1">
    <citation type="journal article" date="2023" name="bioRxiv">
        <title>Improved chromosome-level genome assembly for marigold (Tagetes erecta).</title>
        <authorList>
            <person name="Jiang F."/>
            <person name="Yuan L."/>
            <person name="Wang S."/>
            <person name="Wang H."/>
            <person name="Xu D."/>
            <person name="Wang A."/>
            <person name="Fan W."/>
        </authorList>
    </citation>
    <scope>NUCLEOTIDE SEQUENCE</scope>
    <source>
        <strain evidence="9">WSJ</strain>
        <tissue evidence="9">Leaf</tissue>
    </source>
</reference>
<dbReference type="GO" id="GO:0000956">
    <property type="term" value="P:nuclear-transcribed mRNA catabolic process"/>
    <property type="evidence" value="ECO:0007669"/>
    <property type="project" value="TreeGrafter"/>
</dbReference>
<comment type="caution">
    <text evidence="9">The sequence shown here is derived from an EMBL/GenBank/DDBJ whole genome shotgun (WGS) entry which is preliminary data.</text>
</comment>
<dbReference type="InterPro" id="IPR041412">
    <property type="entry name" value="Xrn1_helical"/>
</dbReference>
<dbReference type="GO" id="GO:0003723">
    <property type="term" value="F:RNA binding"/>
    <property type="evidence" value="ECO:0007669"/>
    <property type="project" value="TreeGrafter"/>
</dbReference>
<evidence type="ECO:0000256" key="4">
    <source>
        <dbReference type="ARBA" id="ARBA00022801"/>
    </source>
</evidence>
<dbReference type="CDD" id="cd09897">
    <property type="entry name" value="H3TH_FEN1-XPG-like"/>
    <property type="match status" value="1"/>
</dbReference>
<dbReference type="Gene3D" id="3.40.50.12390">
    <property type="match status" value="2"/>
</dbReference>
<name>A0AAD8KIQ0_TARER</name>
<proteinExistence type="inferred from homology"/>
<feature type="compositionally biased region" description="Basic residues" evidence="6">
    <location>
        <begin position="1201"/>
        <end position="1211"/>
    </location>
</feature>
<evidence type="ECO:0000259" key="8">
    <source>
        <dbReference type="Pfam" id="PF17846"/>
    </source>
</evidence>
<dbReference type="Pfam" id="PF03159">
    <property type="entry name" value="XRN_N"/>
    <property type="match status" value="1"/>
</dbReference>
<organism evidence="9 10">
    <name type="scientific">Tagetes erecta</name>
    <name type="common">African marigold</name>
    <dbReference type="NCBI Taxonomy" id="13708"/>
    <lineage>
        <taxon>Eukaryota</taxon>
        <taxon>Viridiplantae</taxon>
        <taxon>Streptophyta</taxon>
        <taxon>Embryophyta</taxon>
        <taxon>Tracheophyta</taxon>
        <taxon>Spermatophyta</taxon>
        <taxon>Magnoliopsida</taxon>
        <taxon>eudicotyledons</taxon>
        <taxon>Gunneridae</taxon>
        <taxon>Pentapetalae</taxon>
        <taxon>asterids</taxon>
        <taxon>campanulids</taxon>
        <taxon>Asterales</taxon>
        <taxon>Asteraceae</taxon>
        <taxon>Asteroideae</taxon>
        <taxon>Heliantheae alliance</taxon>
        <taxon>Tageteae</taxon>
        <taxon>Tagetes</taxon>
    </lineage>
</organism>
<evidence type="ECO:0000256" key="6">
    <source>
        <dbReference type="SAM" id="MobiDB-lite"/>
    </source>
</evidence>
<feature type="region of interest" description="Disordered" evidence="6">
    <location>
        <begin position="930"/>
        <end position="952"/>
    </location>
</feature>
<protein>
    <submittedName>
        <fullName evidence="9">Uncharacterized protein</fullName>
    </submittedName>
</protein>
<feature type="compositionally biased region" description="Polar residues" evidence="6">
    <location>
        <begin position="653"/>
        <end position="675"/>
    </location>
</feature>
<feature type="region of interest" description="Disordered" evidence="6">
    <location>
        <begin position="640"/>
        <end position="675"/>
    </location>
</feature>